<organism evidence="2 3">
    <name type="scientific">Phascolomyces articulosus</name>
    <dbReference type="NCBI Taxonomy" id="60185"/>
    <lineage>
        <taxon>Eukaryota</taxon>
        <taxon>Fungi</taxon>
        <taxon>Fungi incertae sedis</taxon>
        <taxon>Mucoromycota</taxon>
        <taxon>Mucoromycotina</taxon>
        <taxon>Mucoromycetes</taxon>
        <taxon>Mucorales</taxon>
        <taxon>Lichtheimiaceae</taxon>
        <taxon>Phascolomyces</taxon>
    </lineage>
</organism>
<proteinExistence type="predicted"/>
<reference evidence="2" key="2">
    <citation type="submission" date="2023-02" db="EMBL/GenBank/DDBJ databases">
        <authorList>
            <consortium name="DOE Joint Genome Institute"/>
            <person name="Mondo S.J."/>
            <person name="Chang Y."/>
            <person name="Wang Y."/>
            <person name="Ahrendt S."/>
            <person name="Andreopoulos W."/>
            <person name="Barry K."/>
            <person name="Beard J."/>
            <person name="Benny G.L."/>
            <person name="Blankenship S."/>
            <person name="Bonito G."/>
            <person name="Cuomo C."/>
            <person name="Desiro A."/>
            <person name="Gervers K.A."/>
            <person name="Hundley H."/>
            <person name="Kuo A."/>
            <person name="LaButti K."/>
            <person name="Lang B.F."/>
            <person name="Lipzen A."/>
            <person name="O'Donnell K."/>
            <person name="Pangilinan J."/>
            <person name="Reynolds N."/>
            <person name="Sandor L."/>
            <person name="Smith M.W."/>
            <person name="Tsang A."/>
            <person name="Grigoriev I.V."/>
            <person name="Stajich J.E."/>
            <person name="Spatafora J.W."/>
        </authorList>
    </citation>
    <scope>NUCLEOTIDE SEQUENCE</scope>
    <source>
        <strain evidence="2">RSA 2281</strain>
    </source>
</reference>
<name>A0AAD5KF74_9FUNG</name>
<dbReference type="EMBL" id="JAIXMP010000008">
    <property type="protein sequence ID" value="KAI9269112.1"/>
    <property type="molecule type" value="Genomic_DNA"/>
</dbReference>
<accession>A0AAD5KF74</accession>
<keyword evidence="3" id="KW-1185">Reference proteome</keyword>
<protein>
    <submittedName>
        <fullName evidence="2">Uncharacterized protein</fullName>
    </submittedName>
</protein>
<evidence type="ECO:0000313" key="3">
    <source>
        <dbReference type="Proteomes" id="UP001209540"/>
    </source>
</evidence>
<evidence type="ECO:0000313" key="2">
    <source>
        <dbReference type="EMBL" id="KAI9269112.1"/>
    </source>
</evidence>
<sequence>MPLFNHNKNNSNTSDQFSSSSSSEEESYEGIQQYHRQAIVVDVNDTNNKKLLVDYIGNQVAITLRWNEFNPTGYHDDYWLNLGASAATDYMLLCNPRLVGSYAQTKKDFFLWLKKFNSRQCPHCLRVYTRANSKERHIVKKRCPHLKTGSPNQYTFYCPFQQHQHKK</sequence>
<feature type="region of interest" description="Disordered" evidence="1">
    <location>
        <begin position="1"/>
        <end position="22"/>
    </location>
</feature>
<comment type="caution">
    <text evidence="2">The sequence shown here is derived from an EMBL/GenBank/DDBJ whole genome shotgun (WGS) entry which is preliminary data.</text>
</comment>
<dbReference type="AlphaFoldDB" id="A0AAD5KF74"/>
<gene>
    <name evidence="2" type="ORF">BDA99DRAFT_597092</name>
</gene>
<feature type="compositionally biased region" description="Polar residues" evidence="1">
    <location>
        <begin position="1"/>
        <end position="17"/>
    </location>
</feature>
<evidence type="ECO:0000256" key="1">
    <source>
        <dbReference type="SAM" id="MobiDB-lite"/>
    </source>
</evidence>
<dbReference type="Proteomes" id="UP001209540">
    <property type="component" value="Unassembled WGS sequence"/>
</dbReference>
<reference evidence="2" key="1">
    <citation type="journal article" date="2022" name="IScience">
        <title>Evolution of zygomycete secretomes and the origins of terrestrial fungal ecologies.</title>
        <authorList>
            <person name="Chang Y."/>
            <person name="Wang Y."/>
            <person name="Mondo S."/>
            <person name="Ahrendt S."/>
            <person name="Andreopoulos W."/>
            <person name="Barry K."/>
            <person name="Beard J."/>
            <person name="Benny G.L."/>
            <person name="Blankenship S."/>
            <person name="Bonito G."/>
            <person name="Cuomo C."/>
            <person name="Desiro A."/>
            <person name="Gervers K.A."/>
            <person name="Hundley H."/>
            <person name="Kuo A."/>
            <person name="LaButti K."/>
            <person name="Lang B.F."/>
            <person name="Lipzen A."/>
            <person name="O'Donnell K."/>
            <person name="Pangilinan J."/>
            <person name="Reynolds N."/>
            <person name="Sandor L."/>
            <person name="Smith M.E."/>
            <person name="Tsang A."/>
            <person name="Grigoriev I.V."/>
            <person name="Stajich J.E."/>
            <person name="Spatafora J.W."/>
        </authorList>
    </citation>
    <scope>NUCLEOTIDE SEQUENCE</scope>
    <source>
        <strain evidence="2">RSA 2281</strain>
    </source>
</reference>